<dbReference type="PANTHER" id="PTHR43424">
    <property type="entry name" value="LOCUS PUTATIVE PROTEIN 1-RELATED"/>
    <property type="match status" value="1"/>
</dbReference>
<evidence type="ECO:0000313" key="6">
    <source>
        <dbReference type="EMBL" id="MDP8567786.1"/>
    </source>
</evidence>
<dbReference type="Pfam" id="PF01943">
    <property type="entry name" value="Polysacc_synt"/>
    <property type="match status" value="1"/>
</dbReference>
<keyword evidence="7" id="KW-1185">Reference proteome</keyword>
<reference evidence="7" key="1">
    <citation type="journal article" date="2019" name="Int. J. Syst. Evol. Microbiol.">
        <title>The Global Catalogue of Microorganisms (GCM) 10K type strain sequencing project: providing services to taxonomists for standard genome sequencing and annotation.</title>
        <authorList>
            <consortium name="The Broad Institute Genomics Platform"/>
            <consortium name="The Broad Institute Genome Sequencing Center for Infectious Disease"/>
            <person name="Wu L."/>
            <person name="Ma J."/>
        </authorList>
    </citation>
    <scope>NUCLEOTIDE SEQUENCE [LARGE SCALE GENOMIC DNA]</scope>
    <source>
        <strain evidence="7">VKM B-3159</strain>
    </source>
</reference>
<feature type="transmembrane region" description="Helical" evidence="5">
    <location>
        <begin position="38"/>
        <end position="61"/>
    </location>
</feature>
<accession>A0ABT9JTC8</accession>
<keyword evidence="4 5" id="KW-0472">Membrane</keyword>
<evidence type="ECO:0000313" key="7">
    <source>
        <dbReference type="Proteomes" id="UP001225906"/>
    </source>
</evidence>
<evidence type="ECO:0000256" key="5">
    <source>
        <dbReference type="SAM" id="Phobius"/>
    </source>
</evidence>
<evidence type="ECO:0000256" key="4">
    <source>
        <dbReference type="ARBA" id="ARBA00023136"/>
    </source>
</evidence>
<feature type="transmembrane region" description="Helical" evidence="5">
    <location>
        <begin position="376"/>
        <end position="396"/>
    </location>
</feature>
<proteinExistence type="predicted"/>
<evidence type="ECO:0000256" key="3">
    <source>
        <dbReference type="ARBA" id="ARBA00022989"/>
    </source>
</evidence>
<comment type="subcellular location">
    <subcellularLocation>
        <location evidence="1">Membrane</location>
        <topology evidence="1">Multi-pass membrane protein</topology>
    </subcellularLocation>
</comment>
<feature type="transmembrane region" description="Helical" evidence="5">
    <location>
        <begin position="352"/>
        <end position="370"/>
    </location>
</feature>
<keyword evidence="3 5" id="KW-1133">Transmembrane helix</keyword>
<organism evidence="6 7">
    <name type="scientific">Methylophilus aquaticus</name>
    <dbReference type="NCBI Taxonomy" id="1971610"/>
    <lineage>
        <taxon>Bacteria</taxon>
        <taxon>Pseudomonadati</taxon>
        <taxon>Pseudomonadota</taxon>
        <taxon>Betaproteobacteria</taxon>
        <taxon>Nitrosomonadales</taxon>
        <taxon>Methylophilaceae</taxon>
        <taxon>Methylophilus</taxon>
    </lineage>
</organism>
<comment type="caution">
    <text evidence="6">The sequence shown here is derived from an EMBL/GenBank/DDBJ whole genome shotgun (WGS) entry which is preliminary data.</text>
</comment>
<feature type="transmembrane region" description="Helical" evidence="5">
    <location>
        <begin position="107"/>
        <end position="128"/>
    </location>
</feature>
<feature type="transmembrane region" description="Helical" evidence="5">
    <location>
        <begin position="164"/>
        <end position="187"/>
    </location>
</feature>
<keyword evidence="2 5" id="KW-0812">Transmembrane</keyword>
<dbReference type="InterPro" id="IPR002797">
    <property type="entry name" value="Polysacc_synth"/>
</dbReference>
<dbReference type="RefSeq" id="WP_306389497.1">
    <property type="nucleotide sequence ID" value="NZ_JAVCAP010000014.1"/>
</dbReference>
<feature type="transmembrane region" description="Helical" evidence="5">
    <location>
        <begin position="140"/>
        <end position="158"/>
    </location>
</feature>
<name>A0ABT9JTC8_9PROT</name>
<dbReference type="Proteomes" id="UP001225906">
    <property type="component" value="Unassembled WGS sequence"/>
</dbReference>
<dbReference type="PANTHER" id="PTHR43424:SF1">
    <property type="entry name" value="LOCUS PUTATIVE PROTEIN 1-RELATED"/>
    <property type="match status" value="1"/>
</dbReference>
<evidence type="ECO:0000256" key="2">
    <source>
        <dbReference type="ARBA" id="ARBA00022692"/>
    </source>
</evidence>
<feature type="transmembrane region" description="Helical" evidence="5">
    <location>
        <begin position="82"/>
        <end position="101"/>
    </location>
</feature>
<dbReference type="EMBL" id="JAVCAP010000014">
    <property type="protein sequence ID" value="MDP8567786.1"/>
    <property type="molecule type" value="Genomic_DNA"/>
</dbReference>
<protein>
    <submittedName>
        <fullName evidence="6">Oligosaccharide flippase family protein</fullName>
    </submittedName>
</protein>
<gene>
    <name evidence="6" type="ORF">Q9291_07980</name>
</gene>
<dbReference type="InterPro" id="IPR052556">
    <property type="entry name" value="PolySynth_Transporter"/>
</dbReference>
<feature type="transmembrane region" description="Helical" evidence="5">
    <location>
        <begin position="220"/>
        <end position="241"/>
    </location>
</feature>
<feature type="transmembrane region" description="Helical" evidence="5">
    <location>
        <begin position="5"/>
        <end position="26"/>
    </location>
</feature>
<sequence length="407" mass="44732">MQLNFLYVVFSYALRLGAGMAVFVIIARFLGPEMFGEFTYWLSIATILCMVVNFGFGTMVLKSFGDHPSAAGNMMSAVFTAKLILTMAVCLMTLLSLLFLIPDAQSRTYFCLLLVAQVAESFTEFFNLGFRVRGQYKQEASLSSATSLVHIVVMLSTLFTVQSLLAVCVAFACSRLLGMWLTAMYIAHVWQRVRPGSIKDGLTVIKSGWSYALEIKLSTLYTQLDAVIIFNLLGATTLGIYQAGMKLVLGVCRLSPVLAQLVLPRVSYAYTHLPKTSGLLFFKTFLGFCAIGLLAMLAMTMFADWITTTLFGAKFAALSQWLPVFGAILWLRFMETGAGLILVAKNLQAQKVLFVFVQLLAMITLGYLAIQYFGLAGWLGVNVGALVFVLGAYFYLIKKCSIRNGAA</sequence>
<feature type="transmembrane region" description="Helical" evidence="5">
    <location>
        <begin position="280"/>
        <end position="303"/>
    </location>
</feature>
<evidence type="ECO:0000256" key="1">
    <source>
        <dbReference type="ARBA" id="ARBA00004141"/>
    </source>
</evidence>